<dbReference type="Proteomes" id="UP000663873">
    <property type="component" value="Unassembled WGS sequence"/>
</dbReference>
<protein>
    <submittedName>
        <fullName evidence="1">Uncharacterized protein</fullName>
    </submittedName>
</protein>
<sequence length="71" mass="7912">MKDQIINSTFEQQRLEESLATIKNQYTQSKANLELSRKKYAEAMELLAASSTPDIIQDGVSQPNLIEVAIG</sequence>
<feature type="non-terminal residue" evidence="1">
    <location>
        <position position="71"/>
    </location>
</feature>
<dbReference type="EMBL" id="CAJOBP010088011">
    <property type="protein sequence ID" value="CAF4937549.1"/>
    <property type="molecule type" value="Genomic_DNA"/>
</dbReference>
<reference evidence="1" key="1">
    <citation type="submission" date="2021-02" db="EMBL/GenBank/DDBJ databases">
        <authorList>
            <person name="Nowell W R."/>
        </authorList>
    </citation>
    <scope>NUCLEOTIDE SEQUENCE</scope>
</reference>
<keyword evidence="2" id="KW-1185">Reference proteome</keyword>
<proteinExistence type="predicted"/>
<evidence type="ECO:0000313" key="1">
    <source>
        <dbReference type="EMBL" id="CAF4937549.1"/>
    </source>
</evidence>
<gene>
    <name evidence="1" type="ORF">UJA718_LOCUS47170</name>
</gene>
<comment type="caution">
    <text evidence="1">The sequence shown here is derived from an EMBL/GenBank/DDBJ whole genome shotgun (WGS) entry which is preliminary data.</text>
</comment>
<accession>A0A821X422</accession>
<organism evidence="1 2">
    <name type="scientific">Rotaria socialis</name>
    <dbReference type="NCBI Taxonomy" id="392032"/>
    <lineage>
        <taxon>Eukaryota</taxon>
        <taxon>Metazoa</taxon>
        <taxon>Spiralia</taxon>
        <taxon>Gnathifera</taxon>
        <taxon>Rotifera</taxon>
        <taxon>Eurotatoria</taxon>
        <taxon>Bdelloidea</taxon>
        <taxon>Philodinida</taxon>
        <taxon>Philodinidae</taxon>
        <taxon>Rotaria</taxon>
    </lineage>
</organism>
<name>A0A821X422_9BILA</name>
<evidence type="ECO:0000313" key="2">
    <source>
        <dbReference type="Proteomes" id="UP000663873"/>
    </source>
</evidence>
<dbReference type="AlphaFoldDB" id="A0A821X422"/>